<reference evidence="1 2" key="1">
    <citation type="submission" date="2023-04" db="EMBL/GenBank/DDBJ databases">
        <title>Funneling lignin-derived compounds into biodiesel using alkali-halophilic Citricoccus sp. P2.</title>
        <authorList>
            <person name="Luo C.-B."/>
        </authorList>
    </citation>
    <scope>NUCLEOTIDE SEQUENCE [LARGE SCALE GENOMIC DNA]</scope>
    <source>
        <strain evidence="1 2">P2</strain>
    </source>
</reference>
<evidence type="ECO:0000313" key="2">
    <source>
        <dbReference type="Proteomes" id="UP001219037"/>
    </source>
</evidence>
<protein>
    <submittedName>
        <fullName evidence="1">Uncharacterized protein</fullName>
    </submittedName>
</protein>
<evidence type="ECO:0000313" key="1">
    <source>
        <dbReference type="EMBL" id="WFP17434.1"/>
    </source>
</evidence>
<sequence>MTYSLRFGPNVSRIPLTPNAELYTLQSGPFREENAESCLPHSLVEVPRECAVACNDIAFSDQHYVDDELEAVLKRLFEKSGPLVSEHLPSRINLDVDYDM</sequence>
<gene>
    <name evidence="1" type="ORF">P8192_04815</name>
</gene>
<dbReference type="Proteomes" id="UP001219037">
    <property type="component" value="Chromosome"/>
</dbReference>
<accession>A0ABY8H8F5</accession>
<dbReference type="RefSeq" id="WP_278158929.1">
    <property type="nucleotide sequence ID" value="NZ_CP121252.1"/>
</dbReference>
<proteinExistence type="predicted"/>
<organism evidence="1 2">
    <name type="scientific">Citricoccus muralis</name>
    <dbReference type="NCBI Taxonomy" id="169134"/>
    <lineage>
        <taxon>Bacteria</taxon>
        <taxon>Bacillati</taxon>
        <taxon>Actinomycetota</taxon>
        <taxon>Actinomycetes</taxon>
        <taxon>Micrococcales</taxon>
        <taxon>Micrococcaceae</taxon>
        <taxon>Citricoccus</taxon>
    </lineage>
</organism>
<keyword evidence="2" id="KW-1185">Reference proteome</keyword>
<name>A0ABY8H8F5_9MICC</name>
<dbReference type="EMBL" id="CP121252">
    <property type="protein sequence ID" value="WFP17434.1"/>
    <property type="molecule type" value="Genomic_DNA"/>
</dbReference>